<feature type="coiled-coil region" evidence="1">
    <location>
        <begin position="73"/>
        <end position="123"/>
    </location>
</feature>
<keyword evidence="3" id="KW-1185">Reference proteome</keyword>
<reference evidence="2" key="1">
    <citation type="submission" date="2021-06" db="EMBL/GenBank/DDBJ databases">
        <authorList>
            <person name="Kallberg Y."/>
            <person name="Tangrot J."/>
            <person name="Rosling A."/>
        </authorList>
    </citation>
    <scope>NUCLEOTIDE SEQUENCE</scope>
    <source>
        <strain evidence="2">MA453B</strain>
    </source>
</reference>
<evidence type="ECO:0000256" key="1">
    <source>
        <dbReference type="SAM" id="Coils"/>
    </source>
</evidence>
<sequence length="244" mass="29147">YDKHRRERRDYVKIYDQILKEINDKNVKIEDLKHDEGAISKKIINQLKDKPLAKDLFDELHKKCNEKYTELIANNAEELAKELKIQINEEKSSKNLENIKKNIDKLKETNAKLDVEKLNDKKEIDKEIQKLKQDDAEYPNNLITELTKQRNIKKEKVIKTNKYNEYEEIINTPFDHPQTLIDALDLDKIKQLNNDKLLDNKQKINLENSYRKKLTKLNTKVVQEEKEKYNKIEKMIKECEDPVD</sequence>
<dbReference type="EMBL" id="CAJVPY010013731">
    <property type="protein sequence ID" value="CAG8742376.1"/>
    <property type="molecule type" value="Genomic_DNA"/>
</dbReference>
<evidence type="ECO:0000313" key="2">
    <source>
        <dbReference type="EMBL" id="CAG8742376.1"/>
    </source>
</evidence>
<dbReference type="AlphaFoldDB" id="A0A9N9IMN3"/>
<comment type="caution">
    <text evidence="2">The sequence shown here is derived from an EMBL/GenBank/DDBJ whole genome shotgun (WGS) entry which is preliminary data.</text>
</comment>
<gene>
    <name evidence="2" type="ORF">DERYTH_LOCUS16120</name>
</gene>
<organism evidence="2 3">
    <name type="scientific">Dentiscutata erythropus</name>
    <dbReference type="NCBI Taxonomy" id="1348616"/>
    <lineage>
        <taxon>Eukaryota</taxon>
        <taxon>Fungi</taxon>
        <taxon>Fungi incertae sedis</taxon>
        <taxon>Mucoromycota</taxon>
        <taxon>Glomeromycotina</taxon>
        <taxon>Glomeromycetes</taxon>
        <taxon>Diversisporales</taxon>
        <taxon>Gigasporaceae</taxon>
        <taxon>Dentiscutata</taxon>
    </lineage>
</organism>
<evidence type="ECO:0000313" key="3">
    <source>
        <dbReference type="Proteomes" id="UP000789405"/>
    </source>
</evidence>
<name>A0A9N9IMN3_9GLOM</name>
<feature type="non-terminal residue" evidence="2">
    <location>
        <position position="1"/>
    </location>
</feature>
<dbReference type="Proteomes" id="UP000789405">
    <property type="component" value="Unassembled WGS sequence"/>
</dbReference>
<proteinExistence type="predicted"/>
<accession>A0A9N9IMN3</accession>
<protein>
    <submittedName>
        <fullName evidence="2">27402_t:CDS:1</fullName>
    </submittedName>
</protein>
<keyword evidence="1" id="KW-0175">Coiled coil</keyword>